<dbReference type="Proteomes" id="UP000322873">
    <property type="component" value="Unassembled WGS sequence"/>
</dbReference>
<reference evidence="2 3" key="1">
    <citation type="submission" date="2019-06" db="EMBL/GenBank/DDBJ databases">
        <title>Genome Sequence of the Brown Rot Fungal Pathogen Monilinia fructicola.</title>
        <authorList>
            <person name="De Miccolis Angelini R.M."/>
            <person name="Landi L."/>
            <person name="Abate D."/>
            <person name="Pollastro S."/>
            <person name="Romanazzi G."/>
            <person name="Faretra F."/>
        </authorList>
    </citation>
    <scope>NUCLEOTIDE SEQUENCE [LARGE SCALE GENOMIC DNA]</scope>
    <source>
        <strain evidence="2 3">Mfrc123</strain>
    </source>
</reference>
<dbReference type="EMBL" id="VICG01000004">
    <property type="protein sequence ID" value="KAA8573087.1"/>
    <property type="molecule type" value="Genomic_DNA"/>
</dbReference>
<protein>
    <submittedName>
        <fullName evidence="2">Uncharacterized protein</fullName>
    </submittedName>
</protein>
<dbReference type="VEuPathDB" id="FungiDB:MFRU_027g00400"/>
<sequence length="127" mass="14043">MDGEIAYENQGVDPPQDDGMGGMEERAHTPTHSTRHSASASADFQTPSQYPPEYPASPPQEDPTKTVDILPLLQPSLRLSRAQLRVYQEMATMAMPTKNKIPGAQVRVRINSNNEARRIALLSKSAW</sequence>
<name>A0A5M9JWR3_MONFR</name>
<feature type="region of interest" description="Disordered" evidence="1">
    <location>
        <begin position="1"/>
        <end position="66"/>
    </location>
</feature>
<feature type="compositionally biased region" description="Pro residues" evidence="1">
    <location>
        <begin position="49"/>
        <end position="61"/>
    </location>
</feature>
<organism evidence="2 3">
    <name type="scientific">Monilinia fructicola</name>
    <name type="common">Brown rot fungus</name>
    <name type="synonym">Ciboria fructicola</name>
    <dbReference type="NCBI Taxonomy" id="38448"/>
    <lineage>
        <taxon>Eukaryota</taxon>
        <taxon>Fungi</taxon>
        <taxon>Dikarya</taxon>
        <taxon>Ascomycota</taxon>
        <taxon>Pezizomycotina</taxon>
        <taxon>Leotiomycetes</taxon>
        <taxon>Helotiales</taxon>
        <taxon>Sclerotiniaceae</taxon>
        <taxon>Monilinia</taxon>
    </lineage>
</organism>
<evidence type="ECO:0000313" key="2">
    <source>
        <dbReference type="EMBL" id="KAA8573087.1"/>
    </source>
</evidence>
<gene>
    <name evidence="2" type="ORF">EYC84_003616</name>
</gene>
<keyword evidence="3" id="KW-1185">Reference proteome</keyword>
<accession>A0A5M9JWR3</accession>
<evidence type="ECO:0000256" key="1">
    <source>
        <dbReference type="SAM" id="MobiDB-lite"/>
    </source>
</evidence>
<dbReference type="AlphaFoldDB" id="A0A5M9JWR3"/>
<evidence type="ECO:0000313" key="3">
    <source>
        <dbReference type="Proteomes" id="UP000322873"/>
    </source>
</evidence>
<comment type="caution">
    <text evidence="2">The sequence shown here is derived from an EMBL/GenBank/DDBJ whole genome shotgun (WGS) entry which is preliminary data.</text>
</comment>
<feature type="compositionally biased region" description="Low complexity" evidence="1">
    <location>
        <begin position="30"/>
        <end position="42"/>
    </location>
</feature>
<proteinExistence type="predicted"/>